<evidence type="ECO:0000256" key="4">
    <source>
        <dbReference type="SAM" id="MobiDB-lite"/>
    </source>
</evidence>
<dbReference type="Gene3D" id="1.10.10.60">
    <property type="entry name" value="Homeodomain-like"/>
    <property type="match status" value="2"/>
</dbReference>
<evidence type="ECO:0000259" key="5">
    <source>
        <dbReference type="PROSITE" id="PS50090"/>
    </source>
</evidence>
<evidence type="ECO:0000256" key="2">
    <source>
        <dbReference type="ARBA" id="ARBA00023125"/>
    </source>
</evidence>
<proteinExistence type="predicted"/>
<dbReference type="EMBL" id="OZ021736">
    <property type="protein sequence ID" value="CAK9316269.1"/>
    <property type="molecule type" value="Genomic_DNA"/>
</dbReference>
<sequence>MVRAPFYDENGVKKGAWSAEEDEKLKAYVQQHGHCNWRELPKYAGLSRCGKSCRLRWINYLRPDVKRGNYSKEEEELILQLHQKHGNKWSLIAANLSGRTDNEIKNYWHTHLKKVKTNKVTKKQQNEEISKQKSTQKREISGIKTNLANQIPSNQIFESSPFSPLSSEISTVCSNQESTEDSPPTTFKFQELYDNNGDFWANPFLADNLEAESGNSMNFDFIGGFNPPYDLEFDENYLFYQAMKELPENYQPQLYPY</sequence>
<dbReference type="InterPro" id="IPR017930">
    <property type="entry name" value="Myb_dom"/>
</dbReference>
<evidence type="ECO:0000256" key="1">
    <source>
        <dbReference type="ARBA" id="ARBA00004123"/>
    </source>
</evidence>
<evidence type="ECO:0000256" key="3">
    <source>
        <dbReference type="ARBA" id="ARBA00023242"/>
    </source>
</evidence>
<evidence type="ECO:0000313" key="7">
    <source>
        <dbReference type="EMBL" id="CAK9316269.1"/>
    </source>
</evidence>
<protein>
    <submittedName>
        <fullName evidence="7">Uncharacterized protein</fullName>
    </submittedName>
</protein>
<dbReference type="CDD" id="cd00167">
    <property type="entry name" value="SANT"/>
    <property type="match status" value="2"/>
</dbReference>
<gene>
    <name evidence="7" type="ORF">CITCOLO1_LOCUS8128</name>
</gene>
<feature type="domain" description="HTH myb-type" evidence="6">
    <location>
        <begin position="62"/>
        <end position="116"/>
    </location>
</feature>
<dbReference type="Proteomes" id="UP001642487">
    <property type="component" value="Chromosome 2"/>
</dbReference>
<keyword evidence="3" id="KW-0539">Nucleus</keyword>
<evidence type="ECO:0000259" key="6">
    <source>
        <dbReference type="PROSITE" id="PS51294"/>
    </source>
</evidence>
<accession>A0ABP0Y795</accession>
<dbReference type="PANTHER" id="PTHR10641:SF1402">
    <property type="entry name" value="TRANSCRIPTION FACTOR MYB8-LIKE"/>
    <property type="match status" value="1"/>
</dbReference>
<evidence type="ECO:0000313" key="8">
    <source>
        <dbReference type="Proteomes" id="UP001642487"/>
    </source>
</evidence>
<dbReference type="InterPro" id="IPR009057">
    <property type="entry name" value="Homeodomain-like_sf"/>
</dbReference>
<comment type="subcellular location">
    <subcellularLocation>
        <location evidence="1">Nucleus</location>
    </subcellularLocation>
</comment>
<feature type="region of interest" description="Disordered" evidence="4">
    <location>
        <begin position="118"/>
        <end position="139"/>
    </location>
</feature>
<feature type="domain" description="Myb-like" evidence="5">
    <location>
        <begin position="9"/>
        <end position="61"/>
    </location>
</feature>
<keyword evidence="8" id="KW-1185">Reference proteome</keyword>
<reference evidence="7 8" key="1">
    <citation type="submission" date="2024-03" db="EMBL/GenBank/DDBJ databases">
        <authorList>
            <person name="Gkanogiannis A."/>
            <person name="Becerra Lopez-Lavalle L."/>
        </authorList>
    </citation>
    <scope>NUCLEOTIDE SEQUENCE [LARGE SCALE GENOMIC DNA]</scope>
</reference>
<organism evidence="7 8">
    <name type="scientific">Citrullus colocynthis</name>
    <name type="common">colocynth</name>
    <dbReference type="NCBI Taxonomy" id="252529"/>
    <lineage>
        <taxon>Eukaryota</taxon>
        <taxon>Viridiplantae</taxon>
        <taxon>Streptophyta</taxon>
        <taxon>Embryophyta</taxon>
        <taxon>Tracheophyta</taxon>
        <taxon>Spermatophyta</taxon>
        <taxon>Magnoliopsida</taxon>
        <taxon>eudicotyledons</taxon>
        <taxon>Gunneridae</taxon>
        <taxon>Pentapetalae</taxon>
        <taxon>rosids</taxon>
        <taxon>fabids</taxon>
        <taxon>Cucurbitales</taxon>
        <taxon>Cucurbitaceae</taxon>
        <taxon>Benincaseae</taxon>
        <taxon>Citrullus</taxon>
    </lineage>
</organism>
<dbReference type="InterPro" id="IPR001005">
    <property type="entry name" value="SANT/Myb"/>
</dbReference>
<dbReference type="InterPro" id="IPR015495">
    <property type="entry name" value="Myb_TF_plants"/>
</dbReference>
<dbReference type="PROSITE" id="PS50090">
    <property type="entry name" value="MYB_LIKE"/>
    <property type="match status" value="2"/>
</dbReference>
<feature type="domain" description="HTH myb-type" evidence="6">
    <location>
        <begin position="9"/>
        <end position="61"/>
    </location>
</feature>
<dbReference type="SMART" id="SM00717">
    <property type="entry name" value="SANT"/>
    <property type="match status" value="2"/>
</dbReference>
<dbReference type="Pfam" id="PF00249">
    <property type="entry name" value="Myb_DNA-binding"/>
    <property type="match status" value="2"/>
</dbReference>
<feature type="domain" description="Myb-like" evidence="5">
    <location>
        <begin position="62"/>
        <end position="112"/>
    </location>
</feature>
<dbReference type="PANTHER" id="PTHR10641">
    <property type="entry name" value="MYB FAMILY TRANSCRIPTION FACTOR"/>
    <property type="match status" value="1"/>
</dbReference>
<feature type="compositionally biased region" description="Basic and acidic residues" evidence="4">
    <location>
        <begin position="124"/>
        <end position="139"/>
    </location>
</feature>
<dbReference type="PROSITE" id="PS51294">
    <property type="entry name" value="HTH_MYB"/>
    <property type="match status" value="2"/>
</dbReference>
<dbReference type="SUPFAM" id="SSF46689">
    <property type="entry name" value="Homeodomain-like"/>
    <property type="match status" value="1"/>
</dbReference>
<keyword evidence="2" id="KW-0238">DNA-binding</keyword>
<name>A0ABP0Y795_9ROSI</name>